<dbReference type="PANTHER" id="PTHR32196">
    <property type="entry name" value="ABC TRANSPORTER PERMEASE PROTEIN YPHD-RELATED-RELATED"/>
    <property type="match status" value="1"/>
</dbReference>
<evidence type="ECO:0000256" key="1">
    <source>
        <dbReference type="ARBA" id="ARBA00004651"/>
    </source>
</evidence>
<feature type="transmembrane region" description="Helical" evidence="6">
    <location>
        <begin position="141"/>
        <end position="159"/>
    </location>
</feature>
<dbReference type="EMBL" id="CP016616">
    <property type="protein sequence ID" value="ANY77252.1"/>
    <property type="molecule type" value="Genomic_DNA"/>
</dbReference>
<evidence type="ECO:0000256" key="5">
    <source>
        <dbReference type="ARBA" id="ARBA00023136"/>
    </source>
</evidence>
<evidence type="ECO:0000256" key="2">
    <source>
        <dbReference type="ARBA" id="ARBA00022475"/>
    </source>
</evidence>
<dbReference type="PANTHER" id="PTHR32196:SF72">
    <property type="entry name" value="RIBOSE IMPORT PERMEASE PROTEIN RBSC"/>
    <property type="match status" value="1"/>
</dbReference>
<accession>A0A1B2EBJ0</accession>
<name>A0A1B2EBJ0_9HYPH</name>
<gene>
    <name evidence="7" type="ORF">BB934_02650</name>
</gene>
<feature type="transmembrane region" description="Helical" evidence="6">
    <location>
        <begin position="235"/>
        <end position="253"/>
    </location>
</feature>
<feature type="transmembrane region" description="Helical" evidence="6">
    <location>
        <begin position="179"/>
        <end position="204"/>
    </location>
</feature>
<feature type="transmembrane region" description="Helical" evidence="6">
    <location>
        <begin position="108"/>
        <end position="129"/>
    </location>
</feature>
<evidence type="ECO:0000313" key="7">
    <source>
        <dbReference type="EMBL" id="ANY77252.1"/>
    </source>
</evidence>
<keyword evidence="5 6" id="KW-0472">Membrane</keyword>
<keyword evidence="2" id="KW-1003">Cell membrane</keyword>
<feature type="transmembrane region" description="Helical" evidence="6">
    <location>
        <begin position="56"/>
        <end position="76"/>
    </location>
</feature>
<evidence type="ECO:0000256" key="3">
    <source>
        <dbReference type="ARBA" id="ARBA00022692"/>
    </source>
</evidence>
<keyword evidence="4 6" id="KW-1133">Transmembrane helix</keyword>
<feature type="transmembrane region" description="Helical" evidence="6">
    <location>
        <begin position="24"/>
        <end position="44"/>
    </location>
</feature>
<comment type="subcellular location">
    <subcellularLocation>
        <location evidence="1">Cell membrane</location>
        <topology evidence="1">Multi-pass membrane protein</topology>
    </subcellularLocation>
</comment>
<feature type="transmembrane region" description="Helical" evidence="6">
    <location>
        <begin position="312"/>
        <end position="331"/>
    </location>
</feature>
<dbReference type="GO" id="GO:0005886">
    <property type="term" value="C:plasma membrane"/>
    <property type="evidence" value="ECO:0007669"/>
    <property type="project" value="UniProtKB-SubCell"/>
</dbReference>
<dbReference type="GO" id="GO:0022857">
    <property type="term" value="F:transmembrane transporter activity"/>
    <property type="evidence" value="ECO:0007669"/>
    <property type="project" value="InterPro"/>
</dbReference>
<dbReference type="RefSeq" id="WP_099508246.1">
    <property type="nucleotide sequence ID" value="NZ_CP016616.1"/>
</dbReference>
<sequence>MSDTIAVPNKLPATSGRYRISDHLTSFGPLIALAALLLIGGLINESFLSSANISNVLTRSALIGIIAIGTTFVITAGGLDLSVGAMSALVAGLMIMFMNAVAPTLGTGWVTVLAGILFALLLGTMAGLVNGVLITRWRIEAFIVTLGTMGIFRSLLTYLSNGGAISLESGLRSTARPIYYGTLFGIAYPIIALAILAIVGEFVLWRTRFGRHCAAIGSNAAVAKYSAINVSRVRIATYILQGLCVAVATLIYVPRLGAATPSTGVLWELEAIAAVIIGGTVLSGGYGRIWGTIVGVLILGLIQNILNLTSWFSPHLNGSIQGAIIILAVLMQKGRAAR</sequence>
<feature type="transmembrane region" description="Helical" evidence="6">
    <location>
        <begin position="289"/>
        <end position="306"/>
    </location>
</feature>
<dbReference type="KEGG" id="moc:BB934_02650"/>
<protein>
    <submittedName>
        <fullName evidence="7">ABC transporter permease</fullName>
    </submittedName>
</protein>
<dbReference type="AlphaFoldDB" id="A0A1B2EBJ0"/>
<proteinExistence type="predicted"/>
<evidence type="ECO:0000256" key="4">
    <source>
        <dbReference type="ARBA" id="ARBA00022989"/>
    </source>
</evidence>
<feature type="transmembrane region" description="Helical" evidence="6">
    <location>
        <begin position="265"/>
        <end position="282"/>
    </location>
</feature>
<dbReference type="CDD" id="cd06579">
    <property type="entry name" value="TM_PBP1_transp_AraH_like"/>
    <property type="match status" value="1"/>
</dbReference>
<reference evidence="7" key="1">
    <citation type="submission" date="2016-07" db="EMBL/GenBank/DDBJ databases">
        <title>Microvirga ossetica sp. nov. a new species of rhizobia isolated from root nodules of the legume species Vicia alpestris Steven originated from North Ossetia region in the Caucasus.</title>
        <authorList>
            <person name="Safronova V.I."/>
            <person name="Kuznetsova I.G."/>
            <person name="Sazanova A.L."/>
            <person name="Belimov A."/>
            <person name="Andronov E."/>
            <person name="Osledkin Y.S."/>
            <person name="Onishchuk O.P."/>
            <person name="Kurchak O.N."/>
            <person name="Shaposhnikov A.I."/>
            <person name="Willems A."/>
            <person name="Tikhonovich I.A."/>
        </authorList>
    </citation>
    <scope>NUCLEOTIDE SEQUENCE [LARGE SCALE GENOMIC DNA]</scope>
    <source>
        <strain evidence="7">V5/3M</strain>
    </source>
</reference>
<evidence type="ECO:0000256" key="6">
    <source>
        <dbReference type="SAM" id="Phobius"/>
    </source>
</evidence>
<dbReference type="Pfam" id="PF02653">
    <property type="entry name" value="BPD_transp_2"/>
    <property type="match status" value="1"/>
</dbReference>
<feature type="transmembrane region" description="Helical" evidence="6">
    <location>
        <begin position="83"/>
        <end position="102"/>
    </location>
</feature>
<organism evidence="7">
    <name type="scientific">Microvirga ossetica</name>
    <dbReference type="NCBI Taxonomy" id="1882682"/>
    <lineage>
        <taxon>Bacteria</taxon>
        <taxon>Pseudomonadati</taxon>
        <taxon>Pseudomonadota</taxon>
        <taxon>Alphaproteobacteria</taxon>
        <taxon>Hyphomicrobiales</taxon>
        <taxon>Methylobacteriaceae</taxon>
        <taxon>Microvirga</taxon>
    </lineage>
</organism>
<dbReference type="OrthoDB" id="9784538at2"/>
<keyword evidence="3 6" id="KW-0812">Transmembrane</keyword>
<dbReference type="InterPro" id="IPR001851">
    <property type="entry name" value="ABC_transp_permease"/>
</dbReference>